<feature type="compositionally biased region" description="Low complexity" evidence="1">
    <location>
        <begin position="229"/>
        <end position="242"/>
    </location>
</feature>
<dbReference type="PANTHER" id="PTHR11702">
    <property type="entry name" value="DEVELOPMENTALLY REGULATED GTP-BINDING PROTEIN-RELATED"/>
    <property type="match status" value="1"/>
</dbReference>
<dbReference type="InterPro" id="IPR006169">
    <property type="entry name" value="GTP1_OBG_dom"/>
</dbReference>
<evidence type="ECO:0000259" key="2">
    <source>
        <dbReference type="PROSITE" id="PS51883"/>
    </source>
</evidence>
<dbReference type="InterPro" id="IPR036726">
    <property type="entry name" value="GTP1_OBG_dom_sf"/>
</dbReference>
<keyword evidence="4" id="KW-1185">Reference proteome</keyword>
<dbReference type="SUPFAM" id="SSF82051">
    <property type="entry name" value="Obg GTP-binding protein N-terminal domain"/>
    <property type="match status" value="1"/>
</dbReference>
<proteinExistence type="predicted"/>
<dbReference type="Proteomes" id="UP001054857">
    <property type="component" value="Unassembled WGS sequence"/>
</dbReference>
<dbReference type="AlphaFoldDB" id="A0AAD3DTF2"/>
<dbReference type="InterPro" id="IPR045086">
    <property type="entry name" value="OBG_GTPase"/>
</dbReference>
<evidence type="ECO:0000313" key="4">
    <source>
        <dbReference type="Proteomes" id="UP001054857"/>
    </source>
</evidence>
<dbReference type="GO" id="GO:0005525">
    <property type="term" value="F:GTP binding"/>
    <property type="evidence" value="ECO:0007669"/>
    <property type="project" value="InterPro"/>
</dbReference>
<feature type="compositionally biased region" description="Low complexity" evidence="1">
    <location>
        <begin position="202"/>
        <end position="221"/>
    </location>
</feature>
<feature type="compositionally biased region" description="Acidic residues" evidence="1">
    <location>
        <begin position="425"/>
        <end position="437"/>
    </location>
</feature>
<dbReference type="PROSITE" id="PS51883">
    <property type="entry name" value="OBG"/>
    <property type="match status" value="1"/>
</dbReference>
<name>A0AAD3DTF2_9CHLO</name>
<evidence type="ECO:0000313" key="3">
    <source>
        <dbReference type="EMBL" id="GFR46317.1"/>
    </source>
</evidence>
<comment type="caution">
    <text evidence="3">The sequence shown here is derived from an EMBL/GenBank/DDBJ whole genome shotgun (WGS) entry which is preliminary data.</text>
</comment>
<feature type="non-terminal residue" evidence="3">
    <location>
        <position position="1"/>
    </location>
</feature>
<dbReference type="Gene3D" id="2.70.210.12">
    <property type="entry name" value="GTP1/OBG domain"/>
    <property type="match status" value="1"/>
</dbReference>
<evidence type="ECO:0000256" key="1">
    <source>
        <dbReference type="SAM" id="MobiDB-lite"/>
    </source>
</evidence>
<dbReference type="GO" id="GO:0003924">
    <property type="term" value="F:GTPase activity"/>
    <property type="evidence" value="ECO:0007669"/>
    <property type="project" value="InterPro"/>
</dbReference>
<feature type="domain" description="Obg" evidence="2">
    <location>
        <begin position="270"/>
        <end position="437"/>
    </location>
</feature>
<feature type="region of interest" description="Disordered" evidence="1">
    <location>
        <begin position="376"/>
        <end position="437"/>
    </location>
</feature>
<reference evidence="3 4" key="1">
    <citation type="journal article" date="2021" name="Sci. Rep.">
        <title>Genome sequencing of the multicellular alga Astrephomene provides insights into convergent evolution of germ-soma differentiation.</title>
        <authorList>
            <person name="Yamashita S."/>
            <person name="Yamamoto K."/>
            <person name="Matsuzaki R."/>
            <person name="Suzuki S."/>
            <person name="Yamaguchi H."/>
            <person name="Hirooka S."/>
            <person name="Minakuchi Y."/>
            <person name="Miyagishima S."/>
            <person name="Kawachi M."/>
            <person name="Toyoda A."/>
            <person name="Nozaki H."/>
        </authorList>
    </citation>
    <scope>NUCLEOTIDE SEQUENCE [LARGE SCALE GENOMIC DNA]</scope>
    <source>
        <strain evidence="3 4">NIES-4017</strain>
    </source>
</reference>
<sequence length="437" mass="45784">MRPARVLLDAAHCCCATLQRRLPQSVARPWVVTWSSKQWNVNRSSGSAAQPPYRSIITPNGQIADQLTLSPPTALGAAHDPLTSTRSAGNCYGTLRWLESQHDSNSKSLTAPSAAAHAPRIHLSAANPARQYAGTSSTNSTTLAARIRTRDANGTSRTTAAASIAASTPWSYSYLNIHAKTHIHTSSVARVAAGNNNTFRNATATPSSTTATTSFSSSSNSIQDKPSRTPHSTPSTTSPSPSALAADPLSYRRVRRTAARVGKAATPQRGRFVDAAKLRACGGQGGAGRVAYEPTGRARHLAAIGGTGGPGGDVIVRASRHVSSLYGISTVLVAGRGGAGGTGGQTGVRGPDRVIEVPMGTTVRLGPPFLTTAVASAEADGDDGVYDNDGEDGGYDRDEYEDYDDGDEDTDEARESLSDDKTQEYDDTEEEEEVEDA</sequence>
<feature type="compositionally biased region" description="Acidic residues" evidence="1">
    <location>
        <begin position="379"/>
        <end position="412"/>
    </location>
</feature>
<feature type="region of interest" description="Disordered" evidence="1">
    <location>
        <begin position="128"/>
        <end position="160"/>
    </location>
</feature>
<dbReference type="GO" id="GO:0042254">
    <property type="term" value="P:ribosome biogenesis"/>
    <property type="evidence" value="ECO:0007669"/>
    <property type="project" value="UniProtKB-UniRule"/>
</dbReference>
<accession>A0AAD3DTF2</accession>
<protein>
    <recommendedName>
        <fullName evidence="2">Obg domain-containing protein</fullName>
    </recommendedName>
</protein>
<dbReference type="PANTHER" id="PTHR11702:SF31">
    <property type="entry name" value="MITOCHONDRIAL RIBOSOME-ASSOCIATED GTPASE 2"/>
    <property type="match status" value="1"/>
</dbReference>
<dbReference type="GO" id="GO:0005739">
    <property type="term" value="C:mitochondrion"/>
    <property type="evidence" value="ECO:0007669"/>
    <property type="project" value="TreeGrafter"/>
</dbReference>
<dbReference type="EMBL" id="BMAR01000013">
    <property type="protein sequence ID" value="GFR46317.1"/>
    <property type="molecule type" value="Genomic_DNA"/>
</dbReference>
<gene>
    <name evidence="3" type="ORF">Agub_g7882</name>
</gene>
<feature type="compositionally biased region" description="Polar residues" evidence="1">
    <location>
        <begin position="133"/>
        <end position="143"/>
    </location>
</feature>
<dbReference type="Pfam" id="PF01018">
    <property type="entry name" value="GTP1_OBG"/>
    <property type="match status" value="1"/>
</dbReference>
<feature type="compositionally biased region" description="Basic and acidic residues" evidence="1">
    <location>
        <begin position="413"/>
        <end position="424"/>
    </location>
</feature>
<organism evidence="3 4">
    <name type="scientific">Astrephomene gubernaculifera</name>
    <dbReference type="NCBI Taxonomy" id="47775"/>
    <lineage>
        <taxon>Eukaryota</taxon>
        <taxon>Viridiplantae</taxon>
        <taxon>Chlorophyta</taxon>
        <taxon>core chlorophytes</taxon>
        <taxon>Chlorophyceae</taxon>
        <taxon>CS clade</taxon>
        <taxon>Chlamydomonadales</taxon>
        <taxon>Astrephomenaceae</taxon>
        <taxon>Astrephomene</taxon>
    </lineage>
</organism>
<feature type="region of interest" description="Disordered" evidence="1">
    <location>
        <begin position="199"/>
        <end position="250"/>
    </location>
</feature>